<keyword evidence="3" id="KW-0378">Hydrolase</keyword>
<dbReference type="InParanoid" id="A0A330L8V9"/>
<evidence type="ECO:0000259" key="2">
    <source>
        <dbReference type="Pfam" id="PF02617"/>
    </source>
</evidence>
<sequence length="98" mass="10543">MAKPSFPQTIPDVTEETGTGTDDGLEARVIVYNCDCHTYQQVIALLCKYVPGMTSSRAFELAYQIDHEGEAMVFEGETGQAEQIASGLASGGLRVVVQ</sequence>
<dbReference type="InterPro" id="IPR003769">
    <property type="entry name" value="ClpS_core"/>
</dbReference>
<feature type="domain" description="Adaptor protein ClpS core" evidence="2">
    <location>
        <begin position="28"/>
        <end position="86"/>
    </location>
</feature>
<dbReference type="Pfam" id="PF02617">
    <property type="entry name" value="ClpS"/>
    <property type="match status" value="1"/>
</dbReference>
<keyword evidence="3" id="KW-0645">Protease</keyword>
<keyword evidence="4" id="KW-1185">Reference proteome</keyword>
<dbReference type="Proteomes" id="UP000248168">
    <property type="component" value="Unassembled WGS sequence"/>
</dbReference>
<dbReference type="GO" id="GO:0008233">
    <property type="term" value="F:peptidase activity"/>
    <property type="evidence" value="ECO:0007669"/>
    <property type="project" value="UniProtKB-KW"/>
</dbReference>
<evidence type="ECO:0000313" key="4">
    <source>
        <dbReference type="Proteomes" id="UP000248168"/>
    </source>
</evidence>
<dbReference type="EMBL" id="OUNR01000016">
    <property type="protein sequence ID" value="SPP65416.1"/>
    <property type="molecule type" value="Genomic_DNA"/>
</dbReference>
<dbReference type="SUPFAM" id="SSF54736">
    <property type="entry name" value="ClpS-like"/>
    <property type="match status" value="1"/>
</dbReference>
<reference evidence="4" key="1">
    <citation type="submission" date="2018-04" db="EMBL/GenBank/DDBJ databases">
        <authorList>
            <person name="Lucker S."/>
            <person name="Sakoula D."/>
        </authorList>
    </citation>
    <scope>NUCLEOTIDE SEQUENCE [LARGE SCALE GENOMIC DNA]</scope>
</reference>
<dbReference type="Gene3D" id="3.30.1390.10">
    <property type="match status" value="1"/>
</dbReference>
<dbReference type="InterPro" id="IPR014719">
    <property type="entry name" value="Ribosomal_bL12_C/ClpS-like"/>
</dbReference>
<dbReference type="GO" id="GO:0030163">
    <property type="term" value="P:protein catabolic process"/>
    <property type="evidence" value="ECO:0007669"/>
    <property type="project" value="InterPro"/>
</dbReference>
<dbReference type="RefSeq" id="WP_121989705.1">
    <property type="nucleotide sequence ID" value="NZ_OUNR01000016.1"/>
</dbReference>
<organism evidence="3 4">
    <name type="scientific">Nitrospira lenta</name>
    <dbReference type="NCBI Taxonomy" id="1436998"/>
    <lineage>
        <taxon>Bacteria</taxon>
        <taxon>Pseudomonadati</taxon>
        <taxon>Nitrospirota</taxon>
        <taxon>Nitrospiria</taxon>
        <taxon>Nitrospirales</taxon>
        <taxon>Nitrospiraceae</taxon>
        <taxon>Nitrospira</taxon>
    </lineage>
</organism>
<evidence type="ECO:0000313" key="3">
    <source>
        <dbReference type="EMBL" id="SPP65416.1"/>
    </source>
</evidence>
<accession>A0A330L8V9</accession>
<name>A0A330L8V9_9BACT</name>
<gene>
    <name evidence="3" type="primary">clpS</name>
    <name evidence="3" type="ORF">NITLEN_30330</name>
</gene>
<dbReference type="AlphaFoldDB" id="A0A330L8V9"/>
<dbReference type="OrthoDB" id="9796933at2"/>
<evidence type="ECO:0000256" key="1">
    <source>
        <dbReference type="SAM" id="MobiDB-lite"/>
    </source>
</evidence>
<dbReference type="GO" id="GO:0006508">
    <property type="term" value="P:proteolysis"/>
    <property type="evidence" value="ECO:0007669"/>
    <property type="project" value="UniProtKB-KW"/>
</dbReference>
<proteinExistence type="predicted"/>
<feature type="region of interest" description="Disordered" evidence="1">
    <location>
        <begin position="1"/>
        <end position="21"/>
    </location>
</feature>
<protein>
    <submittedName>
        <fullName evidence="3">ATP-dependent Clp protease adapter protein ClpS</fullName>
    </submittedName>
</protein>